<feature type="domain" description="DUF1254" evidence="2">
    <location>
        <begin position="61"/>
        <end position="191"/>
    </location>
</feature>
<evidence type="ECO:0000313" key="4">
    <source>
        <dbReference type="Proteomes" id="UP000247498"/>
    </source>
</evidence>
<reference evidence="3 4" key="1">
    <citation type="journal article" date="2018" name="Sci. Rep.">
        <title>Raphidocelis subcapitata (=Pseudokirchneriella subcapitata) provides an insight into genome evolution and environmental adaptations in the Sphaeropleales.</title>
        <authorList>
            <person name="Suzuki S."/>
            <person name="Yamaguchi H."/>
            <person name="Nakajima N."/>
            <person name="Kawachi M."/>
        </authorList>
    </citation>
    <scope>NUCLEOTIDE SEQUENCE [LARGE SCALE GENOMIC DNA]</scope>
    <source>
        <strain evidence="3 4">NIES-35</strain>
    </source>
</reference>
<dbReference type="AlphaFoldDB" id="A0A2V0P9B6"/>
<dbReference type="InterPro" id="IPR010621">
    <property type="entry name" value="DUF1214"/>
</dbReference>
<dbReference type="EMBL" id="BDRX01000066">
    <property type="protein sequence ID" value="GBF95542.1"/>
    <property type="molecule type" value="Genomic_DNA"/>
</dbReference>
<name>A0A2V0P9B6_9CHLO</name>
<dbReference type="InterPro" id="IPR037049">
    <property type="entry name" value="DUF1214_C_sf"/>
</dbReference>
<dbReference type="Proteomes" id="UP000247498">
    <property type="component" value="Unassembled WGS sequence"/>
</dbReference>
<dbReference type="Pfam" id="PF06863">
    <property type="entry name" value="DUF1254"/>
    <property type="match status" value="1"/>
</dbReference>
<dbReference type="InterPro" id="IPR010679">
    <property type="entry name" value="DUF1254"/>
</dbReference>
<dbReference type="InterPro" id="IPR037050">
    <property type="entry name" value="DUF1254_sf"/>
</dbReference>
<gene>
    <name evidence="3" type="ORF">Rsub_08523</name>
</gene>
<dbReference type="Gene3D" id="2.60.40.1610">
    <property type="entry name" value="Domain of unknown function DUF1254"/>
    <property type="match status" value="1"/>
</dbReference>
<evidence type="ECO:0000313" key="3">
    <source>
        <dbReference type="EMBL" id="GBF95542.1"/>
    </source>
</evidence>
<evidence type="ECO:0008006" key="5">
    <source>
        <dbReference type="Google" id="ProtNLM"/>
    </source>
</evidence>
<dbReference type="PANTHER" id="PTHR36509">
    <property type="entry name" value="BLL3101 PROTEIN"/>
    <property type="match status" value="1"/>
</dbReference>
<dbReference type="InParanoid" id="A0A2V0P9B6"/>
<evidence type="ECO:0000259" key="1">
    <source>
        <dbReference type="Pfam" id="PF06742"/>
    </source>
</evidence>
<dbReference type="STRING" id="307507.A0A2V0P9B6"/>
<dbReference type="Gene3D" id="2.60.120.600">
    <property type="entry name" value="Domain of unknown function DUF1214, C-terminal domain"/>
    <property type="match status" value="1"/>
</dbReference>
<comment type="caution">
    <text evidence="3">The sequence shown here is derived from an EMBL/GenBank/DDBJ whole genome shotgun (WGS) entry which is preliminary data.</text>
</comment>
<dbReference type="SUPFAM" id="SSF160935">
    <property type="entry name" value="VPA0735-like"/>
    <property type="match status" value="1"/>
</dbReference>
<proteinExistence type="predicted"/>
<dbReference type="OrthoDB" id="566266at2759"/>
<dbReference type="Pfam" id="PF06742">
    <property type="entry name" value="DUF1214"/>
    <property type="match status" value="1"/>
</dbReference>
<sequence length="414" mass="44211">MSLAAEPVAAAAPAQGPQLSQSPEALAVEAYQYFYPLVSMEITRQVLTNMPEGSSPGAGPPNKFIHARALLDGDFKTVVRPNFDTLYSSAWLDLANGPLVVSAPDTGGRYYLLQIMDHWSDVIAAPGSRTSGNKAGAWLLAPPGWRGEVPAGVERIDSPTPIVWIVARTKVDGVADTPAANKVQDGYKVTPLAHWGNPEGAPAPVQATDPAVDVKTPPKAQVDAMPADKYWNLVGKLYSTTPPHATDWSQVQRMRALGLEPGKGFDFGKAPPEVQDALAKAPKKGLGAIVAKLSMLAPVANGWQVESPSRYRLSFKKGELPPVDAFWSVTLYNDGGYQVPNPLKRYKLGSADALAANPDGSVDIYVGPDSPGPGKESNWLPAPQSGAVALTMRLYAPRPEILTLQWKPPPVVKY</sequence>
<evidence type="ECO:0000259" key="2">
    <source>
        <dbReference type="Pfam" id="PF06863"/>
    </source>
</evidence>
<dbReference type="PANTHER" id="PTHR36509:SF2">
    <property type="entry name" value="BLL3101 PROTEIN"/>
    <property type="match status" value="1"/>
</dbReference>
<keyword evidence="4" id="KW-1185">Reference proteome</keyword>
<feature type="domain" description="DUF1214" evidence="1">
    <location>
        <begin position="301"/>
        <end position="398"/>
    </location>
</feature>
<protein>
    <recommendedName>
        <fullName evidence="5">DUF1254 domain-containing protein</fullName>
    </recommendedName>
</protein>
<organism evidence="3 4">
    <name type="scientific">Raphidocelis subcapitata</name>
    <dbReference type="NCBI Taxonomy" id="307507"/>
    <lineage>
        <taxon>Eukaryota</taxon>
        <taxon>Viridiplantae</taxon>
        <taxon>Chlorophyta</taxon>
        <taxon>core chlorophytes</taxon>
        <taxon>Chlorophyceae</taxon>
        <taxon>CS clade</taxon>
        <taxon>Sphaeropleales</taxon>
        <taxon>Selenastraceae</taxon>
        <taxon>Raphidocelis</taxon>
    </lineage>
</organism>
<accession>A0A2V0P9B6</accession>